<name>A0ABT3T1B4_9GAMM</name>
<evidence type="ECO:0000256" key="2">
    <source>
        <dbReference type="ARBA" id="ARBA00022741"/>
    </source>
</evidence>
<dbReference type="InterPro" id="IPR027417">
    <property type="entry name" value="P-loop_NTPase"/>
</dbReference>
<evidence type="ECO:0000256" key="3">
    <source>
        <dbReference type="ARBA" id="ARBA00022840"/>
    </source>
</evidence>
<reference evidence="7" key="1">
    <citation type="submission" date="2019-02" db="EMBL/GenBank/DDBJ databases">
        <authorList>
            <person name="Li S.-H."/>
        </authorList>
    </citation>
    <scope>NUCLEOTIDE SEQUENCE</scope>
    <source>
        <strain evidence="7">IMCC11814</strain>
    </source>
</reference>
<sequence length="257" mass="27839">MALSATGLSLRMAEFPLLDNVDLAVEPGKVTAVLGPNGAGKTSLLRVLVGELTPDRGEVRLNQRGFHEWLAVERARTLAVLPQHSLLNFPFTAEEVVMLGRTPHDTGATQDRAIVAEALRAVDGDYLSDRVYTQLSGGEKQRVHLARVLAQVWEPSPLGHRYLVLDEPTSSFDLAHQQLTLDIVKSLAVREVGILMVIHDLNLAARCADQMVLLQCGAIVASGSPEEVLVADIIRQVFQVDAKIGTHPVSGKPLVIT</sequence>
<keyword evidence="2" id="KW-0547">Nucleotide-binding</keyword>
<keyword evidence="8" id="KW-1185">Reference proteome</keyword>
<dbReference type="CDD" id="cd03214">
    <property type="entry name" value="ABC_Iron-Siderophores_B12_Hemin"/>
    <property type="match status" value="1"/>
</dbReference>
<feature type="domain" description="ABC transporter" evidence="6">
    <location>
        <begin position="3"/>
        <end position="241"/>
    </location>
</feature>
<comment type="caution">
    <text evidence="7">The sequence shown here is derived from an EMBL/GenBank/DDBJ whole genome shotgun (WGS) entry which is preliminary data.</text>
</comment>
<dbReference type="EMBL" id="SHNO01000001">
    <property type="protein sequence ID" value="MCX2976045.1"/>
    <property type="molecule type" value="Genomic_DNA"/>
</dbReference>
<dbReference type="GO" id="GO:0005524">
    <property type="term" value="F:ATP binding"/>
    <property type="evidence" value="ECO:0007669"/>
    <property type="project" value="UniProtKB-KW"/>
</dbReference>
<evidence type="ECO:0000256" key="4">
    <source>
        <dbReference type="ARBA" id="ARBA00022967"/>
    </source>
</evidence>
<comment type="function">
    <text evidence="5">Part of the ABC transporter complex HmuTUV involved in hemin import. Responsible for energy coupling to the transport system.</text>
</comment>
<dbReference type="SUPFAM" id="SSF52540">
    <property type="entry name" value="P-loop containing nucleoside triphosphate hydrolases"/>
    <property type="match status" value="1"/>
</dbReference>
<dbReference type="InterPro" id="IPR003439">
    <property type="entry name" value="ABC_transporter-like_ATP-bd"/>
</dbReference>
<evidence type="ECO:0000313" key="7">
    <source>
        <dbReference type="EMBL" id="MCX2976045.1"/>
    </source>
</evidence>
<dbReference type="Gene3D" id="3.40.50.300">
    <property type="entry name" value="P-loop containing nucleotide triphosphate hydrolases"/>
    <property type="match status" value="1"/>
</dbReference>
<dbReference type="SMART" id="SM00382">
    <property type="entry name" value="AAA"/>
    <property type="match status" value="1"/>
</dbReference>
<dbReference type="PANTHER" id="PTHR42794">
    <property type="entry name" value="HEMIN IMPORT ATP-BINDING PROTEIN HMUV"/>
    <property type="match status" value="1"/>
</dbReference>
<dbReference type="Pfam" id="PF00005">
    <property type="entry name" value="ABC_tran"/>
    <property type="match status" value="1"/>
</dbReference>
<dbReference type="PANTHER" id="PTHR42794:SF1">
    <property type="entry name" value="HEMIN IMPORT ATP-BINDING PROTEIN HMUV"/>
    <property type="match status" value="1"/>
</dbReference>
<keyword evidence="1" id="KW-0813">Transport</keyword>
<evidence type="ECO:0000259" key="6">
    <source>
        <dbReference type="PROSITE" id="PS50893"/>
    </source>
</evidence>
<evidence type="ECO:0000256" key="5">
    <source>
        <dbReference type="ARBA" id="ARBA00037066"/>
    </source>
</evidence>
<dbReference type="NCBIfam" id="NF010068">
    <property type="entry name" value="PRK13548.1"/>
    <property type="match status" value="1"/>
</dbReference>
<keyword evidence="4" id="KW-1278">Translocase</keyword>
<evidence type="ECO:0000313" key="8">
    <source>
        <dbReference type="Proteomes" id="UP001143304"/>
    </source>
</evidence>
<evidence type="ECO:0000256" key="1">
    <source>
        <dbReference type="ARBA" id="ARBA00022448"/>
    </source>
</evidence>
<organism evidence="7 8">
    <name type="scientific">Candidatus Marimicrobium litorale</name>
    <dbReference type="NCBI Taxonomy" id="2518991"/>
    <lineage>
        <taxon>Bacteria</taxon>
        <taxon>Pseudomonadati</taxon>
        <taxon>Pseudomonadota</taxon>
        <taxon>Gammaproteobacteria</taxon>
        <taxon>Cellvibrionales</taxon>
        <taxon>Halieaceae</taxon>
        <taxon>Marimicrobium</taxon>
    </lineage>
</organism>
<dbReference type="InterPro" id="IPR003593">
    <property type="entry name" value="AAA+_ATPase"/>
</dbReference>
<protein>
    <submittedName>
        <fullName evidence="7">Heme ABC transporter ATP-binding protein</fullName>
    </submittedName>
</protein>
<dbReference type="RefSeq" id="WP_279247799.1">
    <property type="nucleotide sequence ID" value="NZ_SHNO01000001.1"/>
</dbReference>
<proteinExistence type="predicted"/>
<accession>A0ABT3T1B4</accession>
<dbReference type="PROSITE" id="PS50893">
    <property type="entry name" value="ABC_TRANSPORTER_2"/>
    <property type="match status" value="1"/>
</dbReference>
<gene>
    <name evidence="7" type="ORF">EYC82_01575</name>
</gene>
<dbReference type="Proteomes" id="UP001143304">
    <property type="component" value="Unassembled WGS sequence"/>
</dbReference>
<keyword evidence="3 7" id="KW-0067">ATP-binding</keyword>